<accession>A0A2K8NW12</accession>
<dbReference type="Proteomes" id="UP000231896">
    <property type="component" value="Chromosome"/>
</dbReference>
<protein>
    <submittedName>
        <fullName evidence="1">Uncharacterized protein</fullName>
    </submittedName>
</protein>
<name>A0A2K8NW12_9MOLU</name>
<dbReference type="AlphaFoldDB" id="A0A2K8NW12"/>
<reference evidence="1 2" key="1">
    <citation type="submission" date="2017-11" db="EMBL/GenBank/DDBJ databases">
        <title>Genome sequence of Entomoplasma melaleucae M1 (ATCC 49191).</title>
        <authorList>
            <person name="Lo W.-S."/>
            <person name="Gasparich G.E."/>
            <person name="Kuo C.-H."/>
        </authorList>
    </citation>
    <scope>NUCLEOTIDE SEQUENCE [LARGE SCALE GENOMIC DNA]</scope>
    <source>
        <strain evidence="1 2">M1</strain>
    </source>
</reference>
<dbReference type="RefSeq" id="WP_028124238.1">
    <property type="nucleotide sequence ID" value="NZ_CP024964.1"/>
</dbReference>
<dbReference type="EMBL" id="CP024964">
    <property type="protein sequence ID" value="ATZ17934.1"/>
    <property type="molecule type" value="Genomic_DNA"/>
</dbReference>
<proteinExistence type="predicted"/>
<gene>
    <name evidence="1" type="ORF">EMELA_v1c03720</name>
</gene>
<dbReference type="STRING" id="1408435.GCA_000685885_00771"/>
<organism evidence="1 2">
    <name type="scientific">Mesoplasma melaleucae</name>
    <dbReference type="NCBI Taxonomy" id="81459"/>
    <lineage>
        <taxon>Bacteria</taxon>
        <taxon>Bacillati</taxon>
        <taxon>Mycoplasmatota</taxon>
        <taxon>Mollicutes</taxon>
        <taxon>Entomoplasmatales</taxon>
        <taxon>Entomoplasmataceae</taxon>
        <taxon>Mesoplasma</taxon>
    </lineage>
</organism>
<dbReference type="KEGG" id="eml:EMELA_v1c03720"/>
<evidence type="ECO:0000313" key="1">
    <source>
        <dbReference type="EMBL" id="ATZ17934.1"/>
    </source>
</evidence>
<keyword evidence="2" id="KW-1185">Reference proteome</keyword>
<evidence type="ECO:0000313" key="2">
    <source>
        <dbReference type="Proteomes" id="UP000231896"/>
    </source>
</evidence>
<sequence length="73" mass="8396">MAIKTYDATIMECDSGHITLCSEYGLGNGGDYQQEYSSTPDECRYCGEIICKQCYDDEQYCNEECEYEDNKND</sequence>